<dbReference type="Pfam" id="PF14595">
    <property type="entry name" value="Thioredoxin_9"/>
    <property type="match status" value="1"/>
</dbReference>
<reference evidence="1 2" key="1">
    <citation type="journal article" date="2011" name="J. Bacteriol.">
        <title>Complete genome sequence of Algoriphagus sp. PR1, bacterial prey of a colony-forming choanoflagellate.</title>
        <authorList>
            <person name="Alegado R.A."/>
            <person name="Ferriera S."/>
            <person name="Nusbaum C."/>
            <person name="Young S.K."/>
            <person name="Zeng Q."/>
            <person name="Imamovic A."/>
            <person name="Fairclough S.R."/>
            <person name="King N."/>
        </authorList>
    </citation>
    <scope>NUCLEOTIDE SEQUENCE [LARGE SCALE GENOMIC DNA]</scope>
    <source>
        <strain evidence="1 2">PR1</strain>
    </source>
</reference>
<gene>
    <name evidence="1" type="ORF">ALPR1_15634</name>
</gene>
<protein>
    <recommendedName>
        <fullName evidence="3">Thioredoxin</fullName>
    </recommendedName>
</protein>
<proteinExistence type="predicted"/>
<evidence type="ECO:0008006" key="3">
    <source>
        <dbReference type="Google" id="ProtNLM"/>
    </source>
</evidence>
<dbReference type="Gene3D" id="3.40.30.10">
    <property type="entry name" value="Glutaredoxin"/>
    <property type="match status" value="1"/>
</dbReference>
<organism evidence="1 2">
    <name type="scientific">Algoriphagus machipongonensis</name>
    <dbReference type="NCBI Taxonomy" id="388413"/>
    <lineage>
        <taxon>Bacteria</taxon>
        <taxon>Pseudomonadati</taxon>
        <taxon>Bacteroidota</taxon>
        <taxon>Cytophagia</taxon>
        <taxon>Cytophagales</taxon>
        <taxon>Cyclobacteriaceae</taxon>
        <taxon>Algoriphagus</taxon>
    </lineage>
</organism>
<accession>A3I0S8</accession>
<evidence type="ECO:0000313" key="2">
    <source>
        <dbReference type="Proteomes" id="UP000003919"/>
    </source>
</evidence>
<dbReference type="EMBL" id="AAXU02000001">
    <property type="protein sequence ID" value="EAZ80074.1"/>
    <property type="molecule type" value="Genomic_DNA"/>
</dbReference>
<evidence type="ECO:0000313" key="1">
    <source>
        <dbReference type="EMBL" id="EAZ80074.1"/>
    </source>
</evidence>
<dbReference type="RefSeq" id="WP_008201898.1">
    <property type="nucleotide sequence ID" value="NZ_CM001023.1"/>
</dbReference>
<dbReference type="STRING" id="388413.ALPR1_15634"/>
<comment type="caution">
    <text evidence="1">The sequence shown here is derived from an EMBL/GenBank/DDBJ whole genome shotgun (WGS) entry which is preliminary data.</text>
</comment>
<dbReference type="Proteomes" id="UP000003919">
    <property type="component" value="Unassembled WGS sequence"/>
</dbReference>
<sequence>MLDQSTPVITKKTLEKALDYPGLKQLTLDLIAQGKTTGMNQSESYLDYTRMNMVRMKRVEKTSKISPEMEALIKNISEPQVWVILTEAWCGDGSQSIPFLAKIAELNPLISIKIIFRDENPEVMDRYLTNGARSIPKLIAFDQNLEEELYTWGPRPKFLQDRLLAYKENTHGVSSKEFSEGTYLWYARDRNRSLEKEIMKLISEYVMA</sequence>
<dbReference type="SUPFAM" id="SSF52833">
    <property type="entry name" value="Thioredoxin-like"/>
    <property type="match status" value="1"/>
</dbReference>
<dbReference type="eggNOG" id="COG0526">
    <property type="taxonomic scope" value="Bacteria"/>
</dbReference>
<dbReference type="OrthoDB" id="6120799at2"/>
<dbReference type="AlphaFoldDB" id="A3I0S8"/>
<name>A3I0S8_9BACT</name>
<dbReference type="HOGENOM" id="CLU_114536_0_0_10"/>
<keyword evidence="2" id="KW-1185">Reference proteome</keyword>
<dbReference type="InterPro" id="IPR036249">
    <property type="entry name" value="Thioredoxin-like_sf"/>
</dbReference>